<proteinExistence type="predicted"/>
<evidence type="ECO:0000313" key="1">
    <source>
        <dbReference type="EMBL" id="CUP61643.1"/>
    </source>
</evidence>
<dbReference type="Proteomes" id="UP000095541">
    <property type="component" value="Unassembled WGS sequence"/>
</dbReference>
<dbReference type="EMBL" id="CZBI01000001">
    <property type="protein sequence ID" value="CUP61643.1"/>
    <property type="molecule type" value="Genomic_DNA"/>
</dbReference>
<protein>
    <recommendedName>
        <fullName evidence="3">Transposase</fullName>
    </recommendedName>
</protein>
<evidence type="ECO:0008006" key="3">
    <source>
        <dbReference type="Google" id="ProtNLM"/>
    </source>
</evidence>
<name>A0A174PKY7_BACT4</name>
<accession>A0A174PKY7</accession>
<sequence length="89" mass="10499">MMFVAHIGLLYMIEAEYIKLRWSADEIKLRRSKADVTAILPSLYAKAEKMLKNRKRLHYGDLMNKVLHYILNGWSELQNYRTVVILSTI</sequence>
<evidence type="ECO:0000313" key="2">
    <source>
        <dbReference type="Proteomes" id="UP000095541"/>
    </source>
</evidence>
<organism evidence="1 2">
    <name type="scientific">Bacteroides thetaiotaomicron</name>
    <dbReference type="NCBI Taxonomy" id="818"/>
    <lineage>
        <taxon>Bacteria</taxon>
        <taxon>Pseudomonadati</taxon>
        <taxon>Bacteroidota</taxon>
        <taxon>Bacteroidia</taxon>
        <taxon>Bacteroidales</taxon>
        <taxon>Bacteroidaceae</taxon>
        <taxon>Bacteroides</taxon>
    </lineage>
</organism>
<reference evidence="1 2" key="1">
    <citation type="submission" date="2015-09" db="EMBL/GenBank/DDBJ databases">
        <authorList>
            <consortium name="Pathogen Informatics"/>
        </authorList>
    </citation>
    <scope>NUCLEOTIDE SEQUENCE [LARGE SCALE GENOMIC DNA]</scope>
    <source>
        <strain evidence="1 2">2789STDY5834945</strain>
    </source>
</reference>
<dbReference type="AlphaFoldDB" id="A0A174PKY7"/>
<gene>
    <name evidence="1" type="ORF">ERS852557_01203</name>
</gene>